<evidence type="ECO:0008006" key="4">
    <source>
        <dbReference type="Google" id="ProtNLM"/>
    </source>
</evidence>
<keyword evidence="1" id="KW-0732">Signal</keyword>
<evidence type="ECO:0000256" key="1">
    <source>
        <dbReference type="SAM" id="SignalP"/>
    </source>
</evidence>
<proteinExistence type="predicted"/>
<protein>
    <recommendedName>
        <fullName evidence="4">Lipocalin-like domain-containing protein</fullName>
    </recommendedName>
</protein>
<name>A0A1N6D1A5_9BACT</name>
<reference evidence="2 3" key="1">
    <citation type="submission" date="2016-11" db="EMBL/GenBank/DDBJ databases">
        <authorList>
            <person name="Jaros S."/>
            <person name="Januszkiewicz K."/>
            <person name="Wedrychowicz H."/>
        </authorList>
    </citation>
    <scope>NUCLEOTIDE SEQUENCE [LARGE SCALE GENOMIC DNA]</scope>
    <source>
        <strain evidence="2 3">DSM 24787</strain>
    </source>
</reference>
<gene>
    <name evidence="2" type="ORF">SAMN04488055_0076</name>
</gene>
<dbReference type="RefSeq" id="WP_074237151.1">
    <property type="nucleotide sequence ID" value="NZ_FSRA01000001.1"/>
</dbReference>
<dbReference type="PROSITE" id="PS51257">
    <property type="entry name" value="PROKAR_LIPOPROTEIN"/>
    <property type="match status" value="1"/>
</dbReference>
<evidence type="ECO:0000313" key="2">
    <source>
        <dbReference type="EMBL" id="SIN64514.1"/>
    </source>
</evidence>
<feature type="chain" id="PRO_5012975156" description="Lipocalin-like domain-containing protein" evidence="1">
    <location>
        <begin position="22"/>
        <end position="144"/>
    </location>
</feature>
<accession>A0A1N6D1A5</accession>
<dbReference type="AlphaFoldDB" id="A0A1N6D1A5"/>
<sequence length="144" mass="15635">MKITKLLAGALCLALFATACKKEDQGTLGPIAGQWKATYQVTTATFQGQIIRDTTNILVEGDYVAFRESDTVYVVDHGQAAEVNFYRINGRSIVISPNPSCTGAGSDDFRIDYIHAGEMSFSEPQIIVVHGVTTRATVATIFKK</sequence>
<feature type="signal peptide" evidence="1">
    <location>
        <begin position="1"/>
        <end position="21"/>
    </location>
</feature>
<dbReference type="Proteomes" id="UP000185003">
    <property type="component" value="Unassembled WGS sequence"/>
</dbReference>
<organism evidence="2 3">
    <name type="scientific">Chitinophaga niabensis</name>
    <dbReference type="NCBI Taxonomy" id="536979"/>
    <lineage>
        <taxon>Bacteria</taxon>
        <taxon>Pseudomonadati</taxon>
        <taxon>Bacteroidota</taxon>
        <taxon>Chitinophagia</taxon>
        <taxon>Chitinophagales</taxon>
        <taxon>Chitinophagaceae</taxon>
        <taxon>Chitinophaga</taxon>
    </lineage>
</organism>
<dbReference type="EMBL" id="FSRA01000001">
    <property type="protein sequence ID" value="SIN64514.1"/>
    <property type="molecule type" value="Genomic_DNA"/>
</dbReference>
<keyword evidence="3" id="KW-1185">Reference proteome</keyword>
<evidence type="ECO:0000313" key="3">
    <source>
        <dbReference type="Proteomes" id="UP000185003"/>
    </source>
</evidence>